<sequence>MSAMGSERASRARAGPSKPVARAKRIQPAHEEEIDSDELGNMPVESADDDEITETGPPQTRKPPSRTAVKPVAKGKGKTKPDSAPKKQISRVDVDLEEVENGDDVGPAGAARAINDATAMNRGTKVKVPGGVDSSAAAMKQIEKLTGQLETARAHIKELAKQLEDSHRVRHTEPEELRQQQQEKYEEIIRTKDLLIKQHEEMLARKEPLSREGKTSVLHMITREQADAEKRSAEEQVTYWQHQADEKDRLLKLRDQEITELKQIQSDLQHEIQLERQNSQKASRNAPVSRGRGPHALLGSDDPKHSELVRFYEDVTNLLVTDIKVQEPKHFNLDEWNLTCVYTYTDKSGSEETKRSLGFLLRFTYDLIDDESPVASEKDLEKCAQYTPLNLDKESSEFVEALQFLNDCFKFPRRQLPLFFTSLVENMKSACEPEESRSDLEDESMEDVHTAE</sequence>
<dbReference type="GO" id="GO:0033551">
    <property type="term" value="C:monopolin complex"/>
    <property type="evidence" value="ECO:0007669"/>
    <property type="project" value="InterPro"/>
</dbReference>
<dbReference type="PANTHER" id="PTHR28006">
    <property type="entry name" value="MONOPOLIN COMPLEX SUBUNIT CSM1"/>
    <property type="match status" value="1"/>
</dbReference>
<evidence type="ECO:0008006" key="4">
    <source>
        <dbReference type="Google" id="ProtNLM"/>
    </source>
</evidence>
<dbReference type="EMBL" id="JARJCW010000011">
    <property type="protein sequence ID" value="KAJ7219455.1"/>
    <property type="molecule type" value="Genomic_DNA"/>
</dbReference>
<dbReference type="CDD" id="cd23787">
    <property type="entry name" value="RWD_CSM1"/>
    <property type="match status" value="1"/>
</dbReference>
<feature type="region of interest" description="Disordered" evidence="1">
    <location>
        <begin position="162"/>
        <end position="182"/>
    </location>
</feature>
<dbReference type="GO" id="GO:0051315">
    <property type="term" value="P:attachment of mitotic spindle microtubules to kinetochore"/>
    <property type="evidence" value="ECO:0007669"/>
    <property type="project" value="TreeGrafter"/>
</dbReference>
<dbReference type="AlphaFoldDB" id="A0AAD6VR85"/>
<evidence type="ECO:0000313" key="3">
    <source>
        <dbReference type="Proteomes" id="UP001219525"/>
    </source>
</evidence>
<name>A0AAD6VR85_9AGAR</name>
<feature type="region of interest" description="Disordered" evidence="1">
    <location>
        <begin position="1"/>
        <end position="109"/>
    </location>
</feature>
<dbReference type="GO" id="GO:0005730">
    <property type="term" value="C:nucleolus"/>
    <property type="evidence" value="ECO:0007669"/>
    <property type="project" value="TreeGrafter"/>
</dbReference>
<dbReference type="GO" id="GO:1990644">
    <property type="term" value="F:microtubule site clamp"/>
    <property type="evidence" value="ECO:0007669"/>
    <property type="project" value="TreeGrafter"/>
</dbReference>
<comment type="caution">
    <text evidence="2">The sequence shown here is derived from an EMBL/GenBank/DDBJ whole genome shotgun (WGS) entry which is preliminary data.</text>
</comment>
<evidence type="ECO:0000256" key="1">
    <source>
        <dbReference type="SAM" id="MobiDB-lite"/>
    </source>
</evidence>
<dbReference type="GO" id="GO:0072686">
    <property type="term" value="C:mitotic spindle"/>
    <property type="evidence" value="ECO:0007669"/>
    <property type="project" value="TreeGrafter"/>
</dbReference>
<proteinExistence type="predicted"/>
<dbReference type="Proteomes" id="UP001219525">
    <property type="component" value="Unassembled WGS sequence"/>
</dbReference>
<organism evidence="2 3">
    <name type="scientific">Mycena pura</name>
    <dbReference type="NCBI Taxonomy" id="153505"/>
    <lineage>
        <taxon>Eukaryota</taxon>
        <taxon>Fungi</taxon>
        <taxon>Dikarya</taxon>
        <taxon>Basidiomycota</taxon>
        <taxon>Agaricomycotina</taxon>
        <taxon>Agaricomycetes</taxon>
        <taxon>Agaricomycetidae</taxon>
        <taxon>Agaricales</taxon>
        <taxon>Marasmiineae</taxon>
        <taxon>Mycenaceae</taxon>
        <taxon>Mycena</taxon>
    </lineage>
</organism>
<feature type="region of interest" description="Disordered" evidence="1">
    <location>
        <begin position="431"/>
        <end position="452"/>
    </location>
</feature>
<dbReference type="GO" id="GO:0045144">
    <property type="term" value="P:meiotic sister chromatid segregation"/>
    <property type="evidence" value="ECO:0007669"/>
    <property type="project" value="TreeGrafter"/>
</dbReference>
<evidence type="ECO:0000313" key="2">
    <source>
        <dbReference type="EMBL" id="KAJ7219455.1"/>
    </source>
</evidence>
<dbReference type="PANTHER" id="PTHR28006:SF1">
    <property type="entry name" value="MONOPOLIN COMPLEX SUBUNIT CSM1"/>
    <property type="match status" value="1"/>
</dbReference>
<reference evidence="2" key="1">
    <citation type="submission" date="2023-03" db="EMBL/GenBank/DDBJ databases">
        <title>Massive genome expansion in bonnet fungi (Mycena s.s.) driven by repeated elements and novel gene families across ecological guilds.</title>
        <authorList>
            <consortium name="Lawrence Berkeley National Laboratory"/>
            <person name="Harder C.B."/>
            <person name="Miyauchi S."/>
            <person name="Viragh M."/>
            <person name="Kuo A."/>
            <person name="Thoen E."/>
            <person name="Andreopoulos B."/>
            <person name="Lu D."/>
            <person name="Skrede I."/>
            <person name="Drula E."/>
            <person name="Henrissat B."/>
            <person name="Morin E."/>
            <person name="Kohler A."/>
            <person name="Barry K."/>
            <person name="LaButti K."/>
            <person name="Morin E."/>
            <person name="Salamov A."/>
            <person name="Lipzen A."/>
            <person name="Mereny Z."/>
            <person name="Hegedus B."/>
            <person name="Baldrian P."/>
            <person name="Stursova M."/>
            <person name="Weitz H."/>
            <person name="Taylor A."/>
            <person name="Grigoriev I.V."/>
            <person name="Nagy L.G."/>
            <person name="Martin F."/>
            <person name="Kauserud H."/>
        </authorList>
    </citation>
    <scope>NUCLEOTIDE SEQUENCE</scope>
    <source>
        <strain evidence="2">9144</strain>
    </source>
</reference>
<accession>A0AAD6VR85</accession>
<feature type="compositionally biased region" description="Basic and acidic residues" evidence="1">
    <location>
        <begin position="79"/>
        <end position="94"/>
    </location>
</feature>
<keyword evidence="3" id="KW-1185">Reference proteome</keyword>
<dbReference type="InterPro" id="IPR040349">
    <property type="entry name" value="Csm1/Pcs1"/>
</dbReference>
<feature type="region of interest" description="Disordered" evidence="1">
    <location>
        <begin position="276"/>
        <end position="300"/>
    </location>
</feature>
<protein>
    <recommendedName>
        <fullName evidence="4">Monopolin complex subunit Csm1/Pcs1 C-terminal domain-containing protein</fullName>
    </recommendedName>
</protein>
<gene>
    <name evidence="2" type="ORF">GGX14DRAFT_592259</name>
</gene>
<dbReference type="GO" id="GO:0034506">
    <property type="term" value="C:chromosome, centromeric core domain"/>
    <property type="evidence" value="ECO:0007669"/>
    <property type="project" value="TreeGrafter"/>
</dbReference>